<keyword evidence="8" id="KW-1185">Reference proteome</keyword>
<feature type="transmembrane region" description="Helical" evidence="6">
    <location>
        <begin position="407"/>
        <end position="429"/>
    </location>
</feature>
<name>A0A1F5L632_PENAI</name>
<feature type="transmembrane region" description="Helical" evidence="6">
    <location>
        <begin position="202"/>
        <end position="222"/>
    </location>
</feature>
<dbReference type="GeneID" id="34581038"/>
<reference evidence="7 8" key="1">
    <citation type="journal article" date="2016" name="Sci. Rep.">
        <title>Penicillium arizonense, a new, genome sequenced fungal species, reveals a high chemical diversity in secreted metabolites.</title>
        <authorList>
            <person name="Grijseels S."/>
            <person name="Nielsen J.C."/>
            <person name="Randelovic M."/>
            <person name="Nielsen J."/>
            <person name="Nielsen K.F."/>
            <person name="Workman M."/>
            <person name="Frisvad J.C."/>
        </authorList>
    </citation>
    <scope>NUCLEOTIDE SEQUENCE [LARGE SCALE GENOMIC DNA]</scope>
    <source>
        <strain evidence="7 8">CBS 141311</strain>
    </source>
</reference>
<evidence type="ECO:0000256" key="2">
    <source>
        <dbReference type="ARBA" id="ARBA00022448"/>
    </source>
</evidence>
<feature type="transmembrane region" description="Helical" evidence="6">
    <location>
        <begin position="353"/>
        <end position="371"/>
    </location>
</feature>
<sequence>MSILGFSCTILITWEGTLITFLQAFQKAPTSGGQYHWCSMLAPPSHKIFGYITGWLTVAGWQAIFASGSYLCGTLIQGLMVLTNPNYNPRPWQGTLLYWAVVIFCVFINVAARGLLPKFEGLILLLHITGFFAIIIPLIYLSDHSTTSEVFTTFVNGGNWPNQGLSLLVGMLGNVFAFTGADAATHMSEEIHNAEVIVPRSILTSIMLNGCLGFGMILATLFCLGNIEDALKTPTGYPFIEIFYQATGSIAGTTVMASIITILTISATVGSLASSSRVFWAFARDRGLPGWRIFSKVGSSTPRSLYSIVSDGYKLERRTLIPTWAIAATTITACLLALINIGSAVAFNDIVSLSVSCLYLSYLVCCILFLYRRIRGDILLPSEAPQATIINTAGAQLVWGPFRVPGLLGIGVNIFTIAYLILVISFSFWPPLTPVTAQNMNYAVVGTGGVIIFSIVYYLLIARKVYNGPRIETQP</sequence>
<evidence type="ECO:0000256" key="4">
    <source>
        <dbReference type="ARBA" id="ARBA00022989"/>
    </source>
</evidence>
<dbReference type="GO" id="GO:0016020">
    <property type="term" value="C:membrane"/>
    <property type="evidence" value="ECO:0007669"/>
    <property type="project" value="UniProtKB-SubCell"/>
</dbReference>
<evidence type="ECO:0000256" key="1">
    <source>
        <dbReference type="ARBA" id="ARBA00004141"/>
    </source>
</evidence>
<accession>A0A1F5L632</accession>
<proteinExistence type="predicted"/>
<evidence type="ECO:0000256" key="5">
    <source>
        <dbReference type="ARBA" id="ARBA00023136"/>
    </source>
</evidence>
<keyword evidence="5 6" id="KW-0472">Membrane</keyword>
<dbReference type="PIRSF" id="PIRSF006060">
    <property type="entry name" value="AA_transporter"/>
    <property type="match status" value="1"/>
</dbReference>
<feature type="transmembrane region" description="Helical" evidence="6">
    <location>
        <begin position="242"/>
        <end position="267"/>
    </location>
</feature>
<feature type="transmembrane region" description="Helical" evidence="6">
    <location>
        <begin position="122"/>
        <end position="140"/>
    </location>
</feature>
<comment type="caution">
    <text evidence="7">The sequence shown here is derived from an EMBL/GenBank/DDBJ whole genome shotgun (WGS) entry which is preliminary data.</text>
</comment>
<feature type="transmembrane region" description="Helical" evidence="6">
    <location>
        <begin position="441"/>
        <end position="460"/>
    </location>
</feature>
<feature type="transmembrane region" description="Helical" evidence="6">
    <location>
        <begin position="48"/>
        <end position="76"/>
    </location>
</feature>
<evidence type="ECO:0000313" key="7">
    <source>
        <dbReference type="EMBL" id="OGE48381.1"/>
    </source>
</evidence>
<evidence type="ECO:0008006" key="9">
    <source>
        <dbReference type="Google" id="ProtNLM"/>
    </source>
</evidence>
<dbReference type="EMBL" id="LXJU01000029">
    <property type="protein sequence ID" value="OGE48381.1"/>
    <property type="molecule type" value="Genomic_DNA"/>
</dbReference>
<dbReference type="STRING" id="1835702.A0A1F5L632"/>
<dbReference type="AlphaFoldDB" id="A0A1F5L632"/>
<dbReference type="Gene3D" id="1.20.1740.10">
    <property type="entry name" value="Amino acid/polyamine transporter I"/>
    <property type="match status" value="1"/>
</dbReference>
<dbReference type="Pfam" id="PF13520">
    <property type="entry name" value="AA_permease_2"/>
    <property type="match status" value="1"/>
</dbReference>
<evidence type="ECO:0000313" key="8">
    <source>
        <dbReference type="Proteomes" id="UP000177622"/>
    </source>
</evidence>
<dbReference type="Proteomes" id="UP000177622">
    <property type="component" value="Unassembled WGS sequence"/>
</dbReference>
<keyword evidence="3 6" id="KW-0812">Transmembrane</keyword>
<evidence type="ECO:0000256" key="6">
    <source>
        <dbReference type="SAM" id="Phobius"/>
    </source>
</evidence>
<dbReference type="InterPro" id="IPR002293">
    <property type="entry name" value="AA/rel_permease1"/>
</dbReference>
<dbReference type="OrthoDB" id="3257095at2759"/>
<organism evidence="7 8">
    <name type="scientific">Penicillium arizonense</name>
    <dbReference type="NCBI Taxonomy" id="1835702"/>
    <lineage>
        <taxon>Eukaryota</taxon>
        <taxon>Fungi</taxon>
        <taxon>Dikarya</taxon>
        <taxon>Ascomycota</taxon>
        <taxon>Pezizomycotina</taxon>
        <taxon>Eurotiomycetes</taxon>
        <taxon>Eurotiomycetidae</taxon>
        <taxon>Eurotiales</taxon>
        <taxon>Aspergillaceae</taxon>
        <taxon>Penicillium</taxon>
    </lineage>
</organism>
<feature type="transmembrane region" description="Helical" evidence="6">
    <location>
        <begin position="160"/>
        <end position="181"/>
    </location>
</feature>
<feature type="transmembrane region" description="Helical" evidence="6">
    <location>
        <begin position="96"/>
        <end position="115"/>
    </location>
</feature>
<dbReference type="PANTHER" id="PTHR45649:SF1">
    <property type="entry name" value="TRANSPORTER, PUTATIVE (EUROFUNG)-RELATED"/>
    <property type="match status" value="1"/>
</dbReference>
<keyword evidence="4 6" id="KW-1133">Transmembrane helix</keyword>
<gene>
    <name evidence="7" type="ORF">PENARI_c029G06644</name>
</gene>
<dbReference type="PANTHER" id="PTHR45649">
    <property type="entry name" value="AMINO-ACID PERMEASE BAT1"/>
    <property type="match status" value="1"/>
</dbReference>
<dbReference type="RefSeq" id="XP_022483837.1">
    <property type="nucleotide sequence ID" value="XM_022636304.1"/>
</dbReference>
<dbReference type="GO" id="GO:0022857">
    <property type="term" value="F:transmembrane transporter activity"/>
    <property type="evidence" value="ECO:0007669"/>
    <property type="project" value="InterPro"/>
</dbReference>
<protein>
    <recommendedName>
        <fullName evidence="9">Amino acid permease/ SLC12A domain-containing protein</fullName>
    </recommendedName>
</protein>
<feature type="transmembrane region" description="Helical" evidence="6">
    <location>
        <begin position="324"/>
        <end position="347"/>
    </location>
</feature>
<keyword evidence="2" id="KW-0813">Transport</keyword>
<evidence type="ECO:0000256" key="3">
    <source>
        <dbReference type="ARBA" id="ARBA00022692"/>
    </source>
</evidence>
<comment type="subcellular location">
    <subcellularLocation>
        <location evidence="1">Membrane</location>
        <topology evidence="1">Multi-pass membrane protein</topology>
    </subcellularLocation>
</comment>